<gene>
    <name evidence="4" type="ORF">KIN20_006488</name>
</gene>
<dbReference type="Gene3D" id="1.10.510.10">
    <property type="entry name" value="Transferase(Phosphotransferase) domain 1"/>
    <property type="match status" value="1"/>
</dbReference>
<accession>A0AAD5QIC6</accession>
<dbReference type="InterPro" id="IPR050235">
    <property type="entry name" value="CK1_Ser-Thr_kinase"/>
</dbReference>
<evidence type="ECO:0000256" key="2">
    <source>
        <dbReference type="SAM" id="MobiDB-lite"/>
    </source>
</evidence>
<dbReference type="InterPro" id="IPR000719">
    <property type="entry name" value="Prot_kinase_dom"/>
</dbReference>
<protein>
    <recommendedName>
        <fullName evidence="1">non-specific serine/threonine protein kinase</fullName>
        <ecNumber evidence="1">2.7.11.1</ecNumber>
    </recommendedName>
</protein>
<dbReference type="SMART" id="SM00220">
    <property type="entry name" value="S_TKc"/>
    <property type="match status" value="1"/>
</dbReference>
<feature type="compositionally biased region" description="Low complexity" evidence="2">
    <location>
        <begin position="380"/>
        <end position="392"/>
    </location>
</feature>
<dbReference type="SUPFAM" id="SSF56112">
    <property type="entry name" value="Protein kinase-like (PK-like)"/>
    <property type="match status" value="1"/>
</dbReference>
<evidence type="ECO:0000256" key="1">
    <source>
        <dbReference type="ARBA" id="ARBA00012513"/>
    </source>
</evidence>
<dbReference type="GO" id="GO:0004674">
    <property type="term" value="F:protein serine/threonine kinase activity"/>
    <property type="evidence" value="ECO:0007669"/>
    <property type="project" value="UniProtKB-EC"/>
</dbReference>
<dbReference type="Proteomes" id="UP001196413">
    <property type="component" value="Unassembled WGS sequence"/>
</dbReference>
<feature type="domain" description="Protein kinase" evidence="3">
    <location>
        <begin position="32"/>
        <end position="299"/>
    </location>
</feature>
<feature type="compositionally biased region" description="Basic residues" evidence="2">
    <location>
        <begin position="485"/>
        <end position="502"/>
    </location>
</feature>
<dbReference type="PANTHER" id="PTHR11909">
    <property type="entry name" value="CASEIN KINASE-RELATED"/>
    <property type="match status" value="1"/>
</dbReference>
<sequence>MPPKKTKTKLHQLATELPQNSIVSDISSKKQYCIGRQFASGGFGRIYTCNEKGSKKELAIKVEPYDNGPLFMETHVFLRILKQEQIEEFLRRKNLNRVGVPPLISFGIHQHGDEKLRFLVMPKYAISLESILEKSKTLAAFDVWTVARCILGSLEYIHEKNYTHADIKAANILLERRNDFSSCVLVDYGLAHRSSDNEDRPDKKRAHNGTALFTSCDAHRGSHPSYRGDLEILGYNIMYWLTGSLPWQKYGSKPSEVHRLKEIFLSDLLSNLKNQLKENTDCIPPLNEIFTIVRKSDYSTQLHFSELFKIVDNALKKSRDSGRKRGSEEPLGEILEVNVKQTMKRKKFAPQRSCPNDETPRGMEPTVPRLIKNEAKLKASSSSSSNVGSKNSQQLPRPSKKLASLTPHMKSSSASQTQGKRKNCQGCSVEHSPTASKMYSSSRRAPYSATNSKSADHVNNDAGSTPLEKTVKVPAGKVSSEIKRSPNKLRKIPGMKNFRRGRNSIVIDQISRKHQKKTQD</sequence>
<dbReference type="InterPro" id="IPR008271">
    <property type="entry name" value="Ser/Thr_kinase_AS"/>
</dbReference>
<comment type="caution">
    <text evidence="4">The sequence shown here is derived from an EMBL/GenBank/DDBJ whole genome shotgun (WGS) entry which is preliminary data.</text>
</comment>
<dbReference type="Pfam" id="PF00069">
    <property type="entry name" value="Pkinase"/>
    <property type="match status" value="1"/>
</dbReference>
<evidence type="ECO:0000313" key="4">
    <source>
        <dbReference type="EMBL" id="KAJ1350649.1"/>
    </source>
</evidence>
<dbReference type="EMBL" id="JAHQIW010000906">
    <property type="protein sequence ID" value="KAJ1350649.1"/>
    <property type="molecule type" value="Genomic_DNA"/>
</dbReference>
<dbReference type="InterPro" id="IPR011009">
    <property type="entry name" value="Kinase-like_dom_sf"/>
</dbReference>
<dbReference type="GO" id="GO:0005524">
    <property type="term" value="F:ATP binding"/>
    <property type="evidence" value="ECO:0007669"/>
    <property type="project" value="InterPro"/>
</dbReference>
<proteinExistence type="predicted"/>
<feature type="region of interest" description="Disordered" evidence="2">
    <location>
        <begin position="342"/>
        <end position="520"/>
    </location>
</feature>
<dbReference type="PROSITE" id="PS50011">
    <property type="entry name" value="PROTEIN_KINASE_DOM"/>
    <property type="match status" value="1"/>
</dbReference>
<dbReference type="EC" id="2.7.11.1" evidence="1"/>
<evidence type="ECO:0000259" key="3">
    <source>
        <dbReference type="PROSITE" id="PS50011"/>
    </source>
</evidence>
<evidence type="ECO:0000313" key="5">
    <source>
        <dbReference type="Proteomes" id="UP001196413"/>
    </source>
</evidence>
<dbReference type="AlphaFoldDB" id="A0AAD5QIC6"/>
<feature type="compositionally biased region" description="Polar residues" evidence="2">
    <location>
        <begin position="409"/>
        <end position="418"/>
    </location>
</feature>
<organism evidence="4 5">
    <name type="scientific">Parelaphostrongylus tenuis</name>
    <name type="common">Meningeal worm</name>
    <dbReference type="NCBI Taxonomy" id="148309"/>
    <lineage>
        <taxon>Eukaryota</taxon>
        <taxon>Metazoa</taxon>
        <taxon>Ecdysozoa</taxon>
        <taxon>Nematoda</taxon>
        <taxon>Chromadorea</taxon>
        <taxon>Rhabditida</taxon>
        <taxon>Rhabditina</taxon>
        <taxon>Rhabditomorpha</taxon>
        <taxon>Strongyloidea</taxon>
        <taxon>Metastrongylidae</taxon>
        <taxon>Parelaphostrongylus</taxon>
    </lineage>
</organism>
<feature type="compositionally biased region" description="Polar residues" evidence="2">
    <location>
        <begin position="431"/>
        <end position="453"/>
    </location>
</feature>
<reference evidence="4" key="1">
    <citation type="submission" date="2021-06" db="EMBL/GenBank/DDBJ databases">
        <title>Parelaphostrongylus tenuis whole genome reference sequence.</title>
        <authorList>
            <person name="Garwood T.J."/>
            <person name="Larsen P.A."/>
            <person name="Fountain-Jones N.M."/>
            <person name="Garbe J.R."/>
            <person name="Macchietto M.G."/>
            <person name="Kania S.A."/>
            <person name="Gerhold R.W."/>
            <person name="Richards J.E."/>
            <person name="Wolf T.M."/>
        </authorList>
    </citation>
    <scope>NUCLEOTIDE SEQUENCE</scope>
    <source>
        <strain evidence="4">MNPRO001-30</strain>
        <tissue evidence="4">Meninges</tissue>
    </source>
</reference>
<keyword evidence="5" id="KW-1185">Reference proteome</keyword>
<dbReference type="PROSITE" id="PS00108">
    <property type="entry name" value="PROTEIN_KINASE_ST"/>
    <property type="match status" value="1"/>
</dbReference>
<name>A0AAD5QIC6_PARTN</name>